<evidence type="ECO:0000256" key="1">
    <source>
        <dbReference type="SAM" id="Phobius"/>
    </source>
</evidence>
<keyword evidence="1" id="KW-0812">Transmembrane</keyword>
<organism evidence="2 3">
    <name type="scientific">Pseudothioclava arenosa</name>
    <dbReference type="NCBI Taxonomy" id="1795308"/>
    <lineage>
        <taxon>Bacteria</taxon>
        <taxon>Pseudomonadati</taxon>
        <taxon>Pseudomonadota</taxon>
        <taxon>Alphaproteobacteria</taxon>
        <taxon>Rhodobacterales</taxon>
        <taxon>Paracoccaceae</taxon>
        <taxon>Pseudothioclava</taxon>
    </lineage>
</organism>
<name>A0A2A4CRF2_9RHOB</name>
<reference evidence="2 3" key="1">
    <citation type="submission" date="2017-09" db="EMBL/GenBank/DDBJ databases">
        <title>A multilocus sequence analysis scheme for characterization of bacteria in the genus Thioclava.</title>
        <authorList>
            <person name="Liu Y."/>
            <person name="Shao Z."/>
        </authorList>
    </citation>
    <scope>NUCLEOTIDE SEQUENCE [LARGE SCALE GENOMIC DNA]</scope>
    <source>
        <strain evidence="2 3">CAU 1312</strain>
    </source>
</reference>
<feature type="transmembrane region" description="Helical" evidence="1">
    <location>
        <begin position="12"/>
        <end position="34"/>
    </location>
</feature>
<feature type="transmembrane region" description="Helical" evidence="1">
    <location>
        <begin position="359"/>
        <end position="380"/>
    </location>
</feature>
<protein>
    <submittedName>
        <fullName evidence="2">Uncharacterized protein</fullName>
    </submittedName>
</protein>
<dbReference type="Proteomes" id="UP000243507">
    <property type="component" value="Unassembled WGS sequence"/>
</dbReference>
<keyword evidence="3" id="KW-1185">Reference proteome</keyword>
<sequence>MAQAASDKRGIVYRVLTLISVCLIAASFFSPGWWVSLTAPNYPEATFPQGIRILFHMDSVRNGCTIRTSEEVEENEALDCVHEMDTINHYVGMYPIASGGPVEKAFSPFLFAMMGVMLLAFAAPGRSARIGVSVVGYGAIAVWMWMAMYGENGISKHTTGYLSGLVVSLGQDSKEKVDDSNLSPIVKMLKQSLAESEEAEKPAAAEGAGDDKLALIDNLRANYNIDNNKLPADQQEEWTGSVMQVFKWHYAKSLARWFNEPERNDPLVATMSSIAQILFVVILAFMALMIFAAFSARSVFYWLLVIVPLALPVGFLAEYAGWLWWYGHSLNEMGAFTLKPFMPTVFGDGKVAQFTTHSYPAQGFFLMLASSAVLALAALIRFKQIRLAGDAASKM</sequence>
<dbReference type="EMBL" id="NTJD01000003">
    <property type="protein sequence ID" value="PCD77175.1"/>
    <property type="molecule type" value="Genomic_DNA"/>
</dbReference>
<feature type="transmembrane region" description="Helical" evidence="1">
    <location>
        <begin position="301"/>
        <end position="325"/>
    </location>
</feature>
<comment type="caution">
    <text evidence="2">The sequence shown here is derived from an EMBL/GenBank/DDBJ whole genome shotgun (WGS) entry which is preliminary data.</text>
</comment>
<proteinExistence type="predicted"/>
<dbReference type="AlphaFoldDB" id="A0A2A4CRF2"/>
<dbReference type="RefSeq" id="WP_096431878.1">
    <property type="nucleotide sequence ID" value="NZ_NTJD01000003.1"/>
</dbReference>
<keyword evidence="1" id="KW-1133">Transmembrane helix</keyword>
<keyword evidence="1" id="KW-0472">Membrane</keyword>
<feature type="transmembrane region" description="Helical" evidence="1">
    <location>
        <begin position="130"/>
        <end position="148"/>
    </location>
</feature>
<dbReference type="OrthoDB" id="9809859at2"/>
<evidence type="ECO:0000313" key="2">
    <source>
        <dbReference type="EMBL" id="PCD77175.1"/>
    </source>
</evidence>
<evidence type="ECO:0000313" key="3">
    <source>
        <dbReference type="Proteomes" id="UP000243507"/>
    </source>
</evidence>
<feature type="transmembrane region" description="Helical" evidence="1">
    <location>
        <begin position="105"/>
        <end position="123"/>
    </location>
</feature>
<feature type="transmembrane region" description="Helical" evidence="1">
    <location>
        <begin position="274"/>
        <end position="294"/>
    </location>
</feature>
<accession>A0A2A4CRF2</accession>
<gene>
    <name evidence="2" type="ORF">CLN94_05245</name>
</gene>